<feature type="transmembrane region" description="Helical" evidence="7">
    <location>
        <begin position="38"/>
        <end position="56"/>
    </location>
</feature>
<evidence type="ECO:0000259" key="8">
    <source>
        <dbReference type="Pfam" id="PF12832"/>
    </source>
</evidence>
<keyword evidence="3 7" id="KW-0812">Transmembrane</keyword>
<evidence type="ECO:0000256" key="3">
    <source>
        <dbReference type="ARBA" id="ARBA00022692"/>
    </source>
</evidence>
<evidence type="ECO:0000256" key="1">
    <source>
        <dbReference type="ARBA" id="ARBA00004141"/>
    </source>
</evidence>
<feature type="transmembrane region" description="Helical" evidence="7">
    <location>
        <begin position="68"/>
        <end position="86"/>
    </location>
</feature>
<evidence type="ECO:0000313" key="10">
    <source>
        <dbReference type="Proteomes" id="UP000000305"/>
    </source>
</evidence>
<dbReference type="PANTHER" id="PTHR16172">
    <property type="entry name" value="MAJOR FACILITATOR SUPERFAMILY DOMAIN-CONTAINING PROTEIN 6-LIKE"/>
    <property type="match status" value="1"/>
</dbReference>
<keyword evidence="5 7" id="KW-0472">Membrane</keyword>
<dbReference type="InterPro" id="IPR036259">
    <property type="entry name" value="MFS_trans_sf"/>
</dbReference>
<protein>
    <recommendedName>
        <fullName evidence="8">Major facilitator superfamily associated domain-containing protein</fullName>
    </recommendedName>
</protein>
<name>E9GDK2_DAPPU</name>
<dbReference type="SUPFAM" id="SSF103473">
    <property type="entry name" value="MFS general substrate transporter"/>
    <property type="match status" value="2"/>
</dbReference>
<dbReference type="EMBL" id="GL732540">
    <property type="protein sequence ID" value="EFX82094.1"/>
    <property type="molecule type" value="Genomic_DNA"/>
</dbReference>
<comment type="subcellular location">
    <subcellularLocation>
        <location evidence="1">Membrane</location>
        <topology evidence="1">Multi-pass membrane protein</topology>
    </subcellularLocation>
</comment>
<dbReference type="Gene3D" id="1.20.1250.20">
    <property type="entry name" value="MFS general substrate transporter like domains"/>
    <property type="match status" value="3"/>
</dbReference>
<reference evidence="9 10" key="1">
    <citation type="journal article" date="2011" name="Science">
        <title>The ecoresponsive genome of Daphnia pulex.</title>
        <authorList>
            <person name="Colbourne J.K."/>
            <person name="Pfrender M.E."/>
            <person name="Gilbert D."/>
            <person name="Thomas W.K."/>
            <person name="Tucker A."/>
            <person name="Oakley T.H."/>
            <person name="Tokishita S."/>
            <person name="Aerts A."/>
            <person name="Arnold G.J."/>
            <person name="Basu M.K."/>
            <person name="Bauer D.J."/>
            <person name="Caceres C.E."/>
            <person name="Carmel L."/>
            <person name="Casola C."/>
            <person name="Choi J.H."/>
            <person name="Detter J.C."/>
            <person name="Dong Q."/>
            <person name="Dusheyko S."/>
            <person name="Eads B.D."/>
            <person name="Frohlich T."/>
            <person name="Geiler-Samerotte K.A."/>
            <person name="Gerlach D."/>
            <person name="Hatcher P."/>
            <person name="Jogdeo S."/>
            <person name="Krijgsveld J."/>
            <person name="Kriventseva E.V."/>
            <person name="Kultz D."/>
            <person name="Laforsch C."/>
            <person name="Lindquist E."/>
            <person name="Lopez J."/>
            <person name="Manak J.R."/>
            <person name="Muller J."/>
            <person name="Pangilinan J."/>
            <person name="Patwardhan R.P."/>
            <person name="Pitluck S."/>
            <person name="Pritham E.J."/>
            <person name="Rechtsteiner A."/>
            <person name="Rho M."/>
            <person name="Rogozin I.B."/>
            <person name="Sakarya O."/>
            <person name="Salamov A."/>
            <person name="Schaack S."/>
            <person name="Shapiro H."/>
            <person name="Shiga Y."/>
            <person name="Skalitzky C."/>
            <person name="Smith Z."/>
            <person name="Souvorov A."/>
            <person name="Sung W."/>
            <person name="Tang Z."/>
            <person name="Tsuchiya D."/>
            <person name="Tu H."/>
            <person name="Vos H."/>
            <person name="Wang M."/>
            <person name="Wolf Y.I."/>
            <person name="Yamagata H."/>
            <person name="Yamada T."/>
            <person name="Ye Y."/>
            <person name="Shaw J.R."/>
            <person name="Andrews J."/>
            <person name="Crease T.J."/>
            <person name="Tang H."/>
            <person name="Lucas S.M."/>
            <person name="Robertson H.M."/>
            <person name="Bork P."/>
            <person name="Koonin E.V."/>
            <person name="Zdobnov E.M."/>
            <person name="Grigoriev I.V."/>
            <person name="Lynch M."/>
            <person name="Boore J.L."/>
        </authorList>
    </citation>
    <scope>NUCLEOTIDE SEQUENCE [LARGE SCALE GENOMIC DNA]</scope>
</reference>
<feature type="transmembrane region" description="Helical" evidence="7">
    <location>
        <begin position="520"/>
        <end position="540"/>
    </location>
</feature>
<accession>E9GDK2</accession>
<evidence type="ECO:0000256" key="6">
    <source>
        <dbReference type="SAM" id="MobiDB-lite"/>
    </source>
</evidence>
<organism evidence="9 10">
    <name type="scientific">Daphnia pulex</name>
    <name type="common">Water flea</name>
    <dbReference type="NCBI Taxonomy" id="6669"/>
    <lineage>
        <taxon>Eukaryota</taxon>
        <taxon>Metazoa</taxon>
        <taxon>Ecdysozoa</taxon>
        <taxon>Arthropoda</taxon>
        <taxon>Crustacea</taxon>
        <taxon>Branchiopoda</taxon>
        <taxon>Diplostraca</taxon>
        <taxon>Cladocera</taxon>
        <taxon>Anomopoda</taxon>
        <taxon>Daphniidae</taxon>
        <taxon>Daphnia</taxon>
    </lineage>
</organism>
<keyword evidence="10" id="KW-1185">Reference proteome</keyword>
<evidence type="ECO:0000256" key="2">
    <source>
        <dbReference type="ARBA" id="ARBA00005241"/>
    </source>
</evidence>
<feature type="region of interest" description="Disordered" evidence="6">
    <location>
        <begin position="672"/>
        <end position="706"/>
    </location>
</feature>
<sequence length="717" mass="79585">MEGNCEKSVNNDGPEVKLKGRALLIYDLKQRRLIPTKILFFVVLSSIGVLLPYMTIHMKSLGISVEETAIIYGVFPLFSILAPYTMGIIADKLGNFKVLLSVTMLLAMANALLFLVIPTGRFIEKYPANLSLTVGCGGEGGRLVLTDLDSKTCGFRNSVDGNLSLTVTECGYVCYDDIHQKSQLKQDEDQSSSLPADWPSHDQPHKKFRHGIFFRDNWGLDITCSPGLSPLTPTNCSLNRNESPARMNSTTKFHHVTIRLNKDTADSGQFPIERTLYNGAFPLSDGLECSNSYDQPIKLIQPLVFTLNGTLKLGEDGTLSAWTLPEGSSNSDRVVYRTCRSQCLVQTKRKNLCDDDANVIVYDPQLTFWLYLLLRLFFAILLGGSMVLFEGACLAVVIQYKGDLGLQRMFGILGTMIFCPVSGALIDYYSINQDIPDYRPAFYLYAVLVGTAAVGVLTVDLDFRPPAKELLKDIKSILANVELLVFFVVIFTSGLFWGYIESYLFWFLEEMGGTKSLMGLTVTVSSLFGIPALILSDVIFRRIGHPNVQIIGFAFYVIRLIGYSYIYNPYMCLIYEALEAITTSLMMTSAVAYSAELSTPSTLATIQGMVGGTYYGIGRGLGSFVGGFLMKFYGTRSTFRILGAAAFFVGLNYFFFNLFYIRRKRLNKEKVDKKTPDELQPDIIGKPDADSSQGLNNPVFVPDDDDVTKAANKKGKF</sequence>
<feature type="transmembrane region" description="Helical" evidence="7">
    <location>
        <begin position="547"/>
        <end position="567"/>
    </location>
</feature>
<dbReference type="HOGENOM" id="CLU_013133_3_1_1"/>
<keyword evidence="4 7" id="KW-1133">Transmembrane helix</keyword>
<dbReference type="OMA" id="EETEHEX"/>
<feature type="transmembrane region" description="Helical" evidence="7">
    <location>
        <begin position="481"/>
        <end position="500"/>
    </location>
</feature>
<dbReference type="CDD" id="cd17335">
    <property type="entry name" value="MFS_MFSD6"/>
    <property type="match status" value="1"/>
</dbReference>
<evidence type="ECO:0000256" key="4">
    <source>
        <dbReference type="ARBA" id="ARBA00022989"/>
    </source>
</evidence>
<evidence type="ECO:0000313" key="9">
    <source>
        <dbReference type="EMBL" id="EFX82094.1"/>
    </source>
</evidence>
<dbReference type="eggNOG" id="KOG3762">
    <property type="taxonomic scope" value="Eukaryota"/>
</dbReference>
<dbReference type="KEGG" id="dpx:DAPPUDRAFT_316644"/>
<evidence type="ECO:0000256" key="7">
    <source>
        <dbReference type="SAM" id="Phobius"/>
    </source>
</evidence>
<dbReference type="Pfam" id="PF12832">
    <property type="entry name" value="MFS_1_like"/>
    <property type="match status" value="1"/>
</dbReference>
<dbReference type="Proteomes" id="UP000000305">
    <property type="component" value="Unassembled WGS sequence"/>
</dbReference>
<feature type="transmembrane region" description="Helical" evidence="7">
    <location>
        <begin position="368"/>
        <end position="398"/>
    </location>
</feature>
<feature type="transmembrane region" description="Helical" evidence="7">
    <location>
        <begin position="410"/>
        <end position="430"/>
    </location>
</feature>
<dbReference type="InterPro" id="IPR024989">
    <property type="entry name" value="MFS_assoc_dom"/>
</dbReference>
<feature type="transmembrane region" description="Helical" evidence="7">
    <location>
        <begin position="98"/>
        <end position="117"/>
    </location>
</feature>
<feature type="domain" description="Major facilitator superfamily associated" evidence="8">
    <location>
        <begin position="36"/>
        <end position="640"/>
    </location>
</feature>
<dbReference type="AlphaFoldDB" id="E9GDK2"/>
<feature type="transmembrane region" description="Helical" evidence="7">
    <location>
        <begin position="639"/>
        <end position="660"/>
    </location>
</feature>
<dbReference type="OrthoDB" id="10061976at2759"/>
<dbReference type="InParanoid" id="E9GDK2"/>
<evidence type="ECO:0000256" key="5">
    <source>
        <dbReference type="ARBA" id="ARBA00023136"/>
    </source>
</evidence>
<comment type="similarity">
    <text evidence="2">Belongs to the major facilitator superfamily. MFSD6 family.</text>
</comment>
<proteinExistence type="inferred from homology"/>
<gene>
    <name evidence="9" type="ORF">DAPPUDRAFT_316644</name>
</gene>
<dbReference type="PhylomeDB" id="E9GDK2"/>
<dbReference type="InterPro" id="IPR051717">
    <property type="entry name" value="MFS_MFSD6"/>
</dbReference>
<feature type="transmembrane region" description="Helical" evidence="7">
    <location>
        <begin position="442"/>
        <end position="461"/>
    </location>
</feature>
<dbReference type="PANTHER" id="PTHR16172:SF35">
    <property type="entry name" value="MAJOR FACILITATOR SUPERFAMILY (MFS) PROFILE DOMAIN-CONTAINING PROTEIN"/>
    <property type="match status" value="1"/>
</dbReference>
<dbReference type="GO" id="GO:0016020">
    <property type="term" value="C:membrane"/>
    <property type="evidence" value="ECO:0000318"/>
    <property type="project" value="GO_Central"/>
</dbReference>